<evidence type="ECO:0000256" key="2">
    <source>
        <dbReference type="PIRSR" id="PIRSR613078-2"/>
    </source>
</evidence>
<feature type="compositionally biased region" description="Basic and acidic residues" evidence="3">
    <location>
        <begin position="484"/>
        <end position="493"/>
    </location>
</feature>
<dbReference type="GO" id="GO:0003824">
    <property type="term" value="F:catalytic activity"/>
    <property type="evidence" value="ECO:0007669"/>
    <property type="project" value="InterPro"/>
</dbReference>
<dbReference type="OMA" id="FRVPMEV"/>
<reference evidence="6" key="6">
    <citation type="submission" date="2019-02" db="EMBL/GenBank/DDBJ databases">
        <title>FDA dAtabase for Regulatory Grade micrObial Sequences (FDA-ARGOS): Supporting development and validation of Infectious Disease Dx tests.</title>
        <authorList>
            <person name="Duncan R."/>
            <person name="Fisher C."/>
            <person name="Tallon L.J."/>
            <person name="Sadzewicz L."/>
            <person name="Sengamalay N."/>
            <person name="Ott S."/>
            <person name="Godinez A."/>
            <person name="Nagaraj S."/>
            <person name="Nadendla S."/>
            <person name="Sichtig H."/>
        </authorList>
    </citation>
    <scope>NUCLEOTIDE SEQUENCE</scope>
    <source>
        <strain evidence="6">FDAARGOS_361</strain>
    </source>
</reference>
<dbReference type="RefSeq" id="XP_003864047.1">
    <property type="nucleotide sequence ID" value="XM_003863999.1"/>
</dbReference>
<dbReference type="InterPro" id="IPR013078">
    <property type="entry name" value="His_Pase_superF_clade-1"/>
</dbReference>
<reference evidence="4 8" key="4">
    <citation type="journal article" date="2018" name="Sci. Rep.">
        <title>A complete Leishmania donovani reference genome identifies novel genetic variations associated with virulence.</title>
        <authorList>
            <person name="Lypaczewski P."/>
            <person name="Hoshizaki J."/>
            <person name="Zhang W.-W."/>
            <person name="McCall L.-I."/>
            <person name="Torcivia-Rodriguez J."/>
            <person name="Simonyan V."/>
            <person name="Kaur A."/>
            <person name="Dewar K."/>
            <person name="Matlashewski G."/>
        </authorList>
    </citation>
    <scope>NUCLEOTIDE SEQUENCE [LARGE SCALE GENOMIC DNA]</scope>
    <source>
        <strain evidence="4 8">LdCL</strain>
    </source>
</reference>
<protein>
    <submittedName>
        <fullName evidence="4">Glycerolphosphate mutase, putative</fullName>
    </submittedName>
    <submittedName>
        <fullName evidence="6">Histidine phosphatase (Branch 1) family protein</fullName>
    </submittedName>
</protein>
<dbReference type="PANTHER" id="PTHR46192">
    <property type="entry name" value="BROAD-RANGE ACID PHOSPHATASE DET1"/>
    <property type="match status" value="1"/>
</dbReference>
<feature type="active site" description="Proton donor/acceptor" evidence="1">
    <location>
        <position position="122"/>
    </location>
</feature>
<dbReference type="VEuPathDB" id="TriTrypDB:LDHU3_33.3200"/>
<dbReference type="Proteomes" id="UP000274082">
    <property type="component" value="Chromosome 33"/>
</dbReference>
<dbReference type="VEuPathDB" id="TriTrypDB:LdBPK_332220.1"/>
<evidence type="ECO:0000313" key="6">
    <source>
        <dbReference type="EMBL" id="TPP53654.1"/>
    </source>
</evidence>
<dbReference type="KEGG" id="ldo:LDBPK_332220"/>
<feature type="region of interest" description="Disordered" evidence="3">
    <location>
        <begin position="215"/>
        <end position="271"/>
    </location>
</feature>
<proteinExistence type="predicted"/>
<accession>E9BQF2</accession>
<dbReference type="CDD" id="cd07067">
    <property type="entry name" value="HP_PGM_like"/>
    <property type="match status" value="1"/>
</dbReference>
<accession>A0A3Q8IU44</accession>
<dbReference type="VEuPathDB" id="TriTrypDB:LdCL_330029200"/>
<dbReference type="InterPro" id="IPR052765">
    <property type="entry name" value="PGM-Related"/>
</dbReference>
<reference evidence="9" key="5">
    <citation type="submission" date="2019-02" db="EMBL/GenBank/DDBJ databases">
        <title>FDA dAtabase for Regulatory Grade micrObial Sequences (FDA-ARGOS): Supporting development and validation of Infectious Disease Dx tests.</title>
        <authorList>
            <person name="Duncan R."/>
            <person name="Fisher C."/>
            <person name="Tallon L."/>
            <person name="Sadzewicz L."/>
            <person name="Sengamalay N."/>
            <person name="Ott S."/>
            <person name="Godinez A."/>
            <person name="Nagaraj S."/>
            <person name="Vavikolanu K."/>
            <person name="Nadendla S."/>
            <person name="Aluvathingal J."/>
            <person name="Sichtig H."/>
        </authorList>
    </citation>
    <scope>NUCLEOTIDE SEQUENCE [LARGE SCALE GENOMIC DNA]</scope>
    <source>
        <strain evidence="9">FDAARGOS_361</strain>
    </source>
</reference>
<feature type="binding site" evidence="2">
    <location>
        <position position="94"/>
    </location>
    <ligand>
        <name>substrate</name>
    </ligand>
</feature>
<dbReference type="EMBL" id="CP029532">
    <property type="protein sequence ID" value="AYU82203.1"/>
    <property type="molecule type" value="Genomic_DNA"/>
</dbReference>
<organism evidence="4 8">
    <name type="scientific">Leishmania donovani</name>
    <dbReference type="NCBI Taxonomy" id="5661"/>
    <lineage>
        <taxon>Eukaryota</taxon>
        <taxon>Discoba</taxon>
        <taxon>Euglenozoa</taxon>
        <taxon>Kinetoplastea</taxon>
        <taxon>Metakinetoplastina</taxon>
        <taxon>Trypanosomatida</taxon>
        <taxon>Trypanosomatidae</taxon>
        <taxon>Leishmaniinae</taxon>
        <taxon>Leishmania</taxon>
    </lineage>
</organism>
<evidence type="ECO:0000313" key="4">
    <source>
        <dbReference type="EMBL" id="AYU82203.1"/>
    </source>
</evidence>
<dbReference type="GeneID" id="13392443"/>
<sequence>MWWTAARRRLYYPNQIFISKDNRRIENSWLPRRLLLVRHGESEANVNREVYSNTPDWKIPLTALGREQAYDCGKRLRNIIQGEKLYIYYSPYARTRQTLSEIRRSFDESQIQGEREDERLREQEMGNYQPLQDMDATWAARHAFGRLYYRFPFGESGADVGDRVSGFFDSLLRESIGLTVPNMNECVVQGAREGLGGLDLGLWSTGVDNVPGSSCGCSASSSQGGPAASSTGSESAPPSWTPSPHHATTSSTGLRRTIRRTSPHHPLPLSGLGEVEARGVLPLNDHGASAGEDQNVLIIAHGLLIRLFIGRWFRVPMEVFETMCNPPNCAIIVLERDDRLGRLVMTDISKSLFGSDPLLQMMRFDGHEDTRWYREKFLGIVDPTKAAEEAVAEDDDENHYSMSNAHNSGVGAPAPPPRQRKPSTSAATRSSPSTSAPASGTSTSSAESADASASTAGHAALAARDRTTQSKCPHPCMDCTPNRDYMKFCRDADDTPTMGSVD</sequence>
<gene>
    <name evidence="6" type="ORF">CGC21_37525</name>
    <name evidence="5" type="ORF">LDBPK_332220</name>
    <name evidence="4" type="ORF">LdCL_330029200</name>
</gene>
<dbReference type="SMART" id="SM00855">
    <property type="entry name" value="PGAM"/>
    <property type="match status" value="1"/>
</dbReference>
<evidence type="ECO:0000256" key="1">
    <source>
        <dbReference type="PIRSR" id="PIRSR613078-1"/>
    </source>
</evidence>
<feature type="active site" description="Tele-phosphohistidine intermediate" evidence="1">
    <location>
        <position position="39"/>
    </location>
</feature>
<reference evidence="5 7" key="1">
    <citation type="journal article" date="2011" name="Genome Res.">
        <title>Whole genome sequencing of multiple Leishmania donovani clinical isolates provides insights into population structure and mechanisms of drug resistance.</title>
        <authorList>
            <person name="Downing T."/>
            <person name="Imamura H."/>
            <person name="Decuypere S."/>
            <person name="Clark T.G."/>
            <person name="Coombs G.H."/>
            <person name="Cotton J.A."/>
            <person name="Hilley J.D."/>
            <person name="de Doncker S."/>
            <person name="Maes I."/>
            <person name="Mottram J.C."/>
            <person name="Quail M.A."/>
            <person name="Rijal S."/>
            <person name="Sanders M."/>
            <person name="Schonian G."/>
            <person name="Stark O."/>
            <person name="Sundar S."/>
            <person name="Vanaerschot M."/>
            <person name="Hertz-Fowler C."/>
            <person name="Dujardin J.C."/>
            <person name="Berriman M."/>
        </authorList>
    </citation>
    <scope>NUCLEOTIDE SEQUENCE [LARGE SCALE GENOMIC DNA]</scope>
    <source>
        <strain evidence="5 7">BPK282A1</strain>
    </source>
</reference>
<dbReference type="Pfam" id="PF00300">
    <property type="entry name" value="His_Phos_1"/>
    <property type="match status" value="2"/>
</dbReference>
<dbReference type="EMBL" id="FR799620">
    <property type="protein sequence ID" value="CBZ37365.1"/>
    <property type="molecule type" value="Genomic_DNA"/>
</dbReference>
<evidence type="ECO:0000313" key="7">
    <source>
        <dbReference type="Proteomes" id="UP000008980"/>
    </source>
</evidence>
<evidence type="ECO:0000313" key="5">
    <source>
        <dbReference type="EMBL" id="CBZ37365.1"/>
    </source>
</evidence>
<dbReference type="InterPro" id="IPR029033">
    <property type="entry name" value="His_PPase_superfam"/>
</dbReference>
<reference evidence="7" key="3">
    <citation type="submission" date="2011-02" db="EMBL/GenBank/DDBJ databases">
        <title>Whole genome sequencing of Leishmania donovani clinical lines reveals dynamic variation related to drug resistance.</title>
        <authorList>
            <person name="Downing T."/>
            <person name="Imamura H."/>
            <person name="Sanders M."/>
            <person name="Decuypere S."/>
            <person name="Hertz-Fowler C."/>
            <person name="Clark T.G."/>
            <person name="Rijal S."/>
            <person name="Sundar S."/>
            <person name="Quail M.A."/>
            <person name="De Doncker S."/>
            <person name="Maes I."/>
            <person name="Vanaerschot M."/>
            <person name="Stark O."/>
            <person name="Schonian G."/>
            <person name="Dujardin J.C."/>
            <person name="Berriman M."/>
        </authorList>
    </citation>
    <scope>NUCLEOTIDE SEQUENCE [LARGE SCALE GENOMIC DNA]</scope>
    <source>
        <strain evidence="7">BPK282A1</strain>
    </source>
</reference>
<dbReference type="SUPFAM" id="SSF53254">
    <property type="entry name" value="Phosphoglycerate mutase-like"/>
    <property type="match status" value="1"/>
</dbReference>
<dbReference type="Proteomes" id="UP000318447">
    <property type="component" value="Unassembled WGS sequence"/>
</dbReference>
<feature type="region of interest" description="Disordered" evidence="3">
    <location>
        <begin position="389"/>
        <end position="502"/>
    </location>
</feature>
<name>A0A3Q8IU44_LEIDO</name>
<keyword evidence="8" id="KW-1185">Reference proteome</keyword>
<dbReference type="InterPro" id="IPR001345">
    <property type="entry name" value="PG/BPGM_mutase_AS"/>
</dbReference>
<evidence type="ECO:0000313" key="9">
    <source>
        <dbReference type="Proteomes" id="UP000318447"/>
    </source>
</evidence>
<feature type="compositionally biased region" description="Low complexity" evidence="3">
    <location>
        <begin position="215"/>
        <end position="252"/>
    </location>
</feature>
<reference evidence="5" key="2">
    <citation type="submission" date="2011-01" db="EMBL/GenBank/DDBJ databases">
        <authorList>
            <person name="Zhao B.P."/>
            <person name="Ren Z.A."/>
            <person name="Li C.D."/>
        </authorList>
    </citation>
    <scope>NUCLEOTIDE SEQUENCE</scope>
    <source>
        <strain evidence="5">BPK282A1</strain>
    </source>
</reference>
<feature type="binding site" evidence="2">
    <location>
        <begin position="38"/>
        <end position="45"/>
    </location>
    <ligand>
        <name>substrate</name>
    </ligand>
</feature>
<dbReference type="Proteomes" id="UP000008980">
    <property type="component" value="Chromosome 33"/>
</dbReference>
<feature type="compositionally biased region" description="Low complexity" evidence="3">
    <location>
        <begin position="422"/>
        <end position="462"/>
    </location>
</feature>
<dbReference type="Gene3D" id="3.40.50.1240">
    <property type="entry name" value="Phosphoglycerate mutase-like"/>
    <property type="match status" value="2"/>
</dbReference>
<dbReference type="PROSITE" id="PS00175">
    <property type="entry name" value="PG_MUTASE"/>
    <property type="match status" value="1"/>
</dbReference>
<evidence type="ECO:0000256" key="3">
    <source>
        <dbReference type="SAM" id="MobiDB-lite"/>
    </source>
</evidence>
<evidence type="ECO:0000313" key="8">
    <source>
        <dbReference type="Proteomes" id="UP000274082"/>
    </source>
</evidence>
<dbReference type="EMBL" id="RHLC01000007">
    <property type="protein sequence ID" value="TPP53654.1"/>
    <property type="molecule type" value="Genomic_DNA"/>
</dbReference>
<dbReference type="OrthoDB" id="10261749at2759"/>
<dbReference type="AlphaFoldDB" id="A0A3Q8IU44"/>